<accession>A0A9P1CLP8</accession>
<dbReference type="SMART" id="SM00823">
    <property type="entry name" value="PKS_PP"/>
    <property type="match status" value="1"/>
</dbReference>
<dbReference type="Proteomes" id="UP001152797">
    <property type="component" value="Unassembled WGS sequence"/>
</dbReference>
<sequence length="773" mass="83675">MASELLREAQEGLDELHPEAFGKASEALDLFRRGGDNFGVYDALRAMVSYHRQSALRDGRKPLEALKLAEDHLEDFRRSGDHCGEACMLLSLAEMNMDRRGPKKRLGALESCQRALSIFQEQRATKYEVMAQLILTNLYFKLEQPLKAQQASEEALSKAASPRSVGKALHAAALALAAMGRYGAAAAKAAEAAAVFWQEGDRKMQASQLVSVAQWSLKASDFFAALKASEEALRIFQQLGYGKGWQSKALGFLCESLVALNQAPKAAKLAKEFQAQFEKDDDPHSAARALQLQGYCWSGSGTPERALEPLQAASEAPVTEKGWRAGILQDQAASFLAGGDSAAALQKLSAALRAARAETDRRGEALALRRIFRVHWERGDVQAARSAAEDARAVAKASGDTRGEAQDLLRLAVVQQDSTKVFEAIELLSSADARVEAEALKVLSDLRRSEDQLEAALEAAEERLRIVRGLGDLHLEAQALLSVSRLHLALGSGDATATALEGLQLSRGNEPRQRPLRVELLLLLVELTVVEPLEEAAARRKLLRWSAEALAVAGKVGDQSLRALALYWRAYVWGILGRPSSGLSFAREARDLCIKLEHKASEARCWLMIAQLLFAQGSREEALDAASTAQHLAASCGDLDAEVEVQNFKDSLSKKEPPPAPETPSAPGPAAAASPEDAPSRAEASSGVVSGKGSLKPEEVGRQLIGFVKELTSGTEEVELDTAFIDAGMDSLSGVSLVSMLNRDFQTALTPSVVFDYPTIRMLQEYLIRESQE</sequence>
<evidence type="ECO:0000256" key="1">
    <source>
        <dbReference type="ARBA" id="ARBA00022450"/>
    </source>
</evidence>
<gene>
    <name evidence="6" type="ORF">C1SCF055_LOCUS21244</name>
</gene>
<keyword evidence="9" id="KW-1185">Reference proteome</keyword>
<dbReference type="EMBL" id="CAMXCT010001974">
    <property type="protein sequence ID" value="CAI3994607.1"/>
    <property type="molecule type" value="Genomic_DNA"/>
</dbReference>
<feature type="region of interest" description="Disordered" evidence="4">
    <location>
        <begin position="650"/>
        <end position="694"/>
    </location>
</feature>
<evidence type="ECO:0000313" key="6">
    <source>
        <dbReference type="EMBL" id="CAI3994607.1"/>
    </source>
</evidence>
<evidence type="ECO:0000313" key="7">
    <source>
        <dbReference type="EMBL" id="CAL1147982.1"/>
    </source>
</evidence>
<feature type="domain" description="Carrier" evidence="5">
    <location>
        <begin position="695"/>
        <end position="771"/>
    </location>
</feature>
<proteinExistence type="predicted"/>
<dbReference type="PANTHER" id="PTHR10098:SF108">
    <property type="entry name" value="TETRATRICOPEPTIDE REPEAT PROTEIN 28"/>
    <property type="match status" value="1"/>
</dbReference>
<dbReference type="InterPro" id="IPR009081">
    <property type="entry name" value="PP-bd_ACP"/>
</dbReference>
<dbReference type="PROSITE" id="PS50075">
    <property type="entry name" value="CARRIER"/>
    <property type="match status" value="1"/>
</dbReference>
<dbReference type="Gene3D" id="1.10.1200.10">
    <property type="entry name" value="ACP-like"/>
    <property type="match status" value="1"/>
</dbReference>
<evidence type="ECO:0000256" key="4">
    <source>
        <dbReference type="SAM" id="MobiDB-lite"/>
    </source>
</evidence>
<dbReference type="SUPFAM" id="SSF47336">
    <property type="entry name" value="ACP-like"/>
    <property type="match status" value="1"/>
</dbReference>
<dbReference type="InterPro" id="IPR020806">
    <property type="entry name" value="PKS_PP-bd"/>
</dbReference>
<feature type="coiled-coil region" evidence="3">
    <location>
        <begin position="443"/>
        <end position="470"/>
    </location>
</feature>
<reference evidence="7" key="2">
    <citation type="submission" date="2024-04" db="EMBL/GenBank/DDBJ databases">
        <authorList>
            <person name="Chen Y."/>
            <person name="Shah S."/>
            <person name="Dougan E. K."/>
            <person name="Thang M."/>
            <person name="Chan C."/>
        </authorList>
    </citation>
    <scope>NUCLEOTIDE SEQUENCE [LARGE SCALE GENOMIC DNA]</scope>
</reference>
<dbReference type="AlphaFoldDB" id="A0A9P1CLP8"/>
<evidence type="ECO:0000259" key="5">
    <source>
        <dbReference type="PROSITE" id="PS50075"/>
    </source>
</evidence>
<feature type="compositionally biased region" description="Pro residues" evidence="4">
    <location>
        <begin position="658"/>
        <end position="667"/>
    </location>
</feature>
<evidence type="ECO:0000256" key="2">
    <source>
        <dbReference type="ARBA" id="ARBA00022553"/>
    </source>
</evidence>
<dbReference type="EMBL" id="CAMXCT020001974">
    <property type="protein sequence ID" value="CAL1147982.1"/>
    <property type="molecule type" value="Genomic_DNA"/>
</dbReference>
<keyword evidence="3" id="KW-0175">Coiled coil</keyword>
<dbReference type="SUPFAM" id="SSF48452">
    <property type="entry name" value="TPR-like"/>
    <property type="match status" value="4"/>
</dbReference>
<protein>
    <submittedName>
        <fullName evidence="8">JmjC domain-containing protein 4</fullName>
    </submittedName>
</protein>
<keyword evidence="2" id="KW-0597">Phosphoprotein</keyword>
<dbReference type="InterPro" id="IPR036736">
    <property type="entry name" value="ACP-like_sf"/>
</dbReference>
<dbReference type="Gene3D" id="1.25.40.10">
    <property type="entry name" value="Tetratricopeptide repeat domain"/>
    <property type="match status" value="3"/>
</dbReference>
<dbReference type="EMBL" id="CAMXCT030001974">
    <property type="protein sequence ID" value="CAL4781919.1"/>
    <property type="molecule type" value="Genomic_DNA"/>
</dbReference>
<dbReference type="GO" id="GO:0031177">
    <property type="term" value="F:phosphopantetheine binding"/>
    <property type="evidence" value="ECO:0007669"/>
    <property type="project" value="InterPro"/>
</dbReference>
<evidence type="ECO:0000256" key="3">
    <source>
        <dbReference type="SAM" id="Coils"/>
    </source>
</evidence>
<dbReference type="Pfam" id="PF00550">
    <property type="entry name" value="PP-binding"/>
    <property type="match status" value="1"/>
</dbReference>
<organism evidence="6">
    <name type="scientific">Cladocopium goreaui</name>
    <dbReference type="NCBI Taxonomy" id="2562237"/>
    <lineage>
        <taxon>Eukaryota</taxon>
        <taxon>Sar</taxon>
        <taxon>Alveolata</taxon>
        <taxon>Dinophyceae</taxon>
        <taxon>Suessiales</taxon>
        <taxon>Symbiodiniaceae</taxon>
        <taxon>Cladocopium</taxon>
    </lineage>
</organism>
<feature type="compositionally biased region" description="Low complexity" evidence="4">
    <location>
        <begin position="668"/>
        <end position="694"/>
    </location>
</feature>
<dbReference type="OrthoDB" id="203487at2759"/>
<keyword evidence="1" id="KW-0596">Phosphopantetheine</keyword>
<reference evidence="6" key="1">
    <citation type="submission" date="2022-10" db="EMBL/GenBank/DDBJ databases">
        <authorList>
            <person name="Chen Y."/>
            <person name="Dougan E. K."/>
            <person name="Chan C."/>
            <person name="Rhodes N."/>
            <person name="Thang M."/>
        </authorList>
    </citation>
    <scope>NUCLEOTIDE SEQUENCE</scope>
</reference>
<name>A0A9P1CLP8_9DINO</name>
<dbReference type="SMART" id="SM01294">
    <property type="entry name" value="PKS_PP_betabranch"/>
    <property type="match status" value="1"/>
</dbReference>
<comment type="caution">
    <text evidence="6">The sequence shown here is derived from an EMBL/GenBank/DDBJ whole genome shotgun (WGS) entry which is preliminary data.</text>
</comment>
<evidence type="ECO:0000313" key="8">
    <source>
        <dbReference type="EMBL" id="CAL4781919.1"/>
    </source>
</evidence>
<evidence type="ECO:0000313" key="9">
    <source>
        <dbReference type="Proteomes" id="UP001152797"/>
    </source>
</evidence>
<dbReference type="PANTHER" id="PTHR10098">
    <property type="entry name" value="RAPSYN-RELATED"/>
    <property type="match status" value="1"/>
</dbReference>
<dbReference type="InterPro" id="IPR011990">
    <property type="entry name" value="TPR-like_helical_dom_sf"/>
</dbReference>